<dbReference type="GO" id="GO:0004071">
    <property type="term" value="F:aspartate-ammonia ligase activity"/>
    <property type="evidence" value="ECO:0007669"/>
    <property type="project" value="UniProtKB-UniRule"/>
</dbReference>
<dbReference type="PANTHER" id="PTHR30073:SF5">
    <property type="entry name" value="ASPARTATE--AMMONIA LIGASE"/>
    <property type="match status" value="1"/>
</dbReference>
<reference evidence="9 10" key="1">
    <citation type="submission" date="2019-01" db="EMBL/GenBank/DDBJ databases">
        <authorList>
            <consortium name="Pathogen Informatics"/>
        </authorList>
    </citation>
    <scope>NUCLEOTIDE SEQUENCE [LARGE SCALE GENOMIC DNA]</scope>
    <source>
        <strain evidence="9 10">NCTC10181</strain>
    </source>
</reference>
<keyword evidence="4" id="KW-0547">Nucleotide-binding</keyword>
<dbReference type="InterPro" id="IPR006195">
    <property type="entry name" value="aa-tRNA-synth_II"/>
</dbReference>
<dbReference type="GO" id="GO:0006529">
    <property type="term" value="P:asparagine biosynthetic process"/>
    <property type="evidence" value="ECO:0007669"/>
    <property type="project" value="UniProtKB-UniRule"/>
</dbReference>
<dbReference type="Proteomes" id="UP000290985">
    <property type="component" value="Chromosome"/>
</dbReference>
<dbReference type="InterPro" id="IPR045864">
    <property type="entry name" value="aa-tRNA-synth_II/BPL/LPL"/>
</dbReference>
<dbReference type="GO" id="GO:0005524">
    <property type="term" value="F:ATP binding"/>
    <property type="evidence" value="ECO:0007669"/>
    <property type="project" value="UniProtKB-KW"/>
</dbReference>
<evidence type="ECO:0000256" key="3">
    <source>
        <dbReference type="ARBA" id="ARBA00022605"/>
    </source>
</evidence>
<gene>
    <name evidence="9" type="primary">asnA</name>
    <name evidence="9" type="ORF">NCTC10181_00727</name>
</gene>
<dbReference type="GO" id="GO:0005829">
    <property type="term" value="C:cytosol"/>
    <property type="evidence" value="ECO:0007669"/>
    <property type="project" value="TreeGrafter"/>
</dbReference>
<dbReference type="PROSITE" id="PS50862">
    <property type="entry name" value="AA_TRNA_LIGASE_II"/>
    <property type="match status" value="1"/>
</dbReference>
<dbReference type="Pfam" id="PF03590">
    <property type="entry name" value="AsnA"/>
    <property type="match status" value="1"/>
</dbReference>
<dbReference type="EC" id="6.3.1.1" evidence="7"/>
<evidence type="ECO:0000256" key="1">
    <source>
        <dbReference type="ARBA" id="ARBA00022490"/>
    </source>
</evidence>
<protein>
    <recommendedName>
        <fullName evidence="7">Aspartate--ammonia ligase</fullName>
        <ecNumber evidence="7">6.3.1.1</ecNumber>
    </recommendedName>
</protein>
<dbReference type="InterPro" id="IPR004618">
    <property type="entry name" value="AsnA"/>
</dbReference>
<evidence type="ECO:0000256" key="5">
    <source>
        <dbReference type="ARBA" id="ARBA00022840"/>
    </source>
</evidence>
<dbReference type="AlphaFoldDB" id="A0A449B2P9"/>
<keyword evidence="5" id="KW-0067">ATP-binding</keyword>
<dbReference type="PANTHER" id="PTHR30073">
    <property type="entry name" value="ASPARTATE--AMMONIA LIGASE"/>
    <property type="match status" value="1"/>
</dbReference>
<evidence type="ECO:0000256" key="6">
    <source>
        <dbReference type="ARBA" id="ARBA00022888"/>
    </source>
</evidence>
<evidence type="ECO:0000256" key="2">
    <source>
        <dbReference type="ARBA" id="ARBA00022598"/>
    </source>
</evidence>
<feature type="domain" description="Aminoacyl-transfer RNA synthetases class-II family profile" evidence="8">
    <location>
        <begin position="91"/>
        <end position="311"/>
    </location>
</feature>
<dbReference type="RefSeq" id="WP_129725651.1">
    <property type="nucleotide sequence ID" value="NZ_LR215036.1"/>
</dbReference>
<evidence type="ECO:0000256" key="4">
    <source>
        <dbReference type="ARBA" id="ARBA00022741"/>
    </source>
</evidence>
<dbReference type="NCBIfam" id="TIGR00669">
    <property type="entry name" value="asnA"/>
    <property type="match status" value="1"/>
</dbReference>
<keyword evidence="10" id="KW-1185">Reference proteome</keyword>
<dbReference type="KEGG" id="mcit:NCTC10181_00727"/>
<dbReference type="Gene3D" id="3.30.930.10">
    <property type="entry name" value="Bira Bifunctional Protein, Domain 2"/>
    <property type="match status" value="1"/>
</dbReference>
<keyword evidence="1" id="KW-0963">Cytoplasm</keyword>
<accession>A0A449B2P9</accession>
<keyword evidence="3" id="KW-0028">Amino-acid biosynthesis</keyword>
<evidence type="ECO:0000259" key="8">
    <source>
        <dbReference type="PROSITE" id="PS50862"/>
    </source>
</evidence>
<dbReference type="EMBL" id="LR215036">
    <property type="protein sequence ID" value="VEU74860.1"/>
    <property type="molecule type" value="Genomic_DNA"/>
</dbReference>
<evidence type="ECO:0000313" key="10">
    <source>
        <dbReference type="Proteomes" id="UP000290985"/>
    </source>
</evidence>
<evidence type="ECO:0000256" key="7">
    <source>
        <dbReference type="NCBIfam" id="TIGR00669"/>
    </source>
</evidence>
<dbReference type="SUPFAM" id="SSF55681">
    <property type="entry name" value="Class II aaRS and biotin synthetases"/>
    <property type="match status" value="1"/>
</dbReference>
<keyword evidence="2 9" id="KW-0436">Ligase</keyword>
<name>A0A449B2P9_9BACT</name>
<evidence type="ECO:0000313" key="9">
    <source>
        <dbReference type="EMBL" id="VEU74860.1"/>
    </source>
</evidence>
<sequence>MYKSKLNIKQTQQAIQDLKFDFTKQLHKRLNLTRVSAPLFVESNSKINDGLNGETPVTFFPKSINNQHEIVHSLAKWKRTALQKYHFAKYEGIYADMNAIRREEELDYKHSYYVDQWDWEMIIDQSDRNLDFLKQTVLKIYESIKFVKRELILDFPNLVYDFPEELTFITSQELYDLYPELPAEKRENEFARKYKAFFVIGVGYKLPDGKEHSKRAFDYDDWNLNGDLIFYDKVNDAALEVSSMGIRVNANALQKQKDYLNVDDSKMGEYHQNILNETLPFTIGGGIGQSRLSMLLLEKKHIGEVQVSTWDEQTQKYCKKNNIELL</sequence>
<dbReference type="OrthoDB" id="9766088at2"/>
<organism evidence="9 10">
    <name type="scientific">Mycoplasmopsis citelli</name>
    <dbReference type="NCBI Taxonomy" id="171281"/>
    <lineage>
        <taxon>Bacteria</taxon>
        <taxon>Bacillati</taxon>
        <taxon>Mycoplasmatota</taxon>
        <taxon>Mycoplasmoidales</taxon>
        <taxon>Metamycoplasmataceae</taxon>
        <taxon>Mycoplasmopsis</taxon>
    </lineage>
</organism>
<dbReference type="PIRSF" id="PIRSF001555">
    <property type="entry name" value="Asp_ammon_ligase"/>
    <property type="match status" value="1"/>
</dbReference>
<proteinExistence type="predicted"/>
<keyword evidence="6" id="KW-0061">Asparagine biosynthesis</keyword>